<gene>
    <name evidence="3" type="ORF">MTBBW1_1200015</name>
</gene>
<proteinExistence type="inferred from homology"/>
<organism evidence="3 4">
    <name type="scientific">Desulfamplus magnetovallimortis</name>
    <dbReference type="NCBI Taxonomy" id="1246637"/>
    <lineage>
        <taxon>Bacteria</taxon>
        <taxon>Pseudomonadati</taxon>
        <taxon>Thermodesulfobacteriota</taxon>
        <taxon>Desulfobacteria</taxon>
        <taxon>Desulfobacterales</taxon>
        <taxon>Desulfobacteraceae</taxon>
        <taxon>Desulfamplus</taxon>
    </lineage>
</organism>
<name>A0A1W1H621_9BACT</name>
<evidence type="ECO:0000256" key="1">
    <source>
        <dbReference type="ARBA" id="ARBA00006738"/>
    </source>
</evidence>
<reference evidence="3 4" key="1">
    <citation type="submission" date="2017-03" db="EMBL/GenBank/DDBJ databases">
        <authorList>
            <person name="Afonso C.L."/>
            <person name="Miller P.J."/>
            <person name="Scott M.A."/>
            <person name="Spackman E."/>
            <person name="Goraichik I."/>
            <person name="Dimitrov K.M."/>
            <person name="Suarez D.L."/>
            <person name="Swayne D.E."/>
        </authorList>
    </citation>
    <scope>NUCLEOTIDE SEQUENCE [LARGE SCALE GENOMIC DNA]</scope>
    <source>
        <strain evidence="3">PRJEB14757</strain>
    </source>
</reference>
<dbReference type="NCBIfam" id="NF009150">
    <property type="entry name" value="PRK12497.1-3"/>
    <property type="match status" value="1"/>
</dbReference>
<dbReference type="InterPro" id="IPR003509">
    <property type="entry name" value="UPF0102_YraN-like"/>
</dbReference>
<dbReference type="STRING" id="1246637.MTBBW1_1200015"/>
<dbReference type="Pfam" id="PF02021">
    <property type="entry name" value="UPF0102"/>
    <property type="match status" value="1"/>
</dbReference>
<protein>
    <recommendedName>
        <fullName evidence="2">UPF0102 protein MTBBW1_1200015</fullName>
    </recommendedName>
</protein>
<dbReference type="NCBIfam" id="TIGR00252">
    <property type="entry name" value="YraN family protein"/>
    <property type="match status" value="1"/>
</dbReference>
<evidence type="ECO:0000313" key="4">
    <source>
        <dbReference type="Proteomes" id="UP000191931"/>
    </source>
</evidence>
<dbReference type="Gene3D" id="3.40.1350.10">
    <property type="match status" value="1"/>
</dbReference>
<evidence type="ECO:0000313" key="3">
    <source>
        <dbReference type="EMBL" id="SLM27940.1"/>
    </source>
</evidence>
<dbReference type="SUPFAM" id="SSF52980">
    <property type="entry name" value="Restriction endonuclease-like"/>
    <property type="match status" value="1"/>
</dbReference>
<dbReference type="PANTHER" id="PTHR34039:SF1">
    <property type="entry name" value="UPF0102 PROTEIN YRAN"/>
    <property type="match status" value="1"/>
</dbReference>
<evidence type="ECO:0000256" key="2">
    <source>
        <dbReference type="HAMAP-Rule" id="MF_00048"/>
    </source>
</evidence>
<dbReference type="InterPro" id="IPR011335">
    <property type="entry name" value="Restrct_endonuc-II-like"/>
</dbReference>
<dbReference type="EMBL" id="FWEV01000025">
    <property type="protein sequence ID" value="SLM27940.1"/>
    <property type="molecule type" value="Genomic_DNA"/>
</dbReference>
<dbReference type="PANTHER" id="PTHR34039">
    <property type="entry name" value="UPF0102 PROTEIN YRAN"/>
    <property type="match status" value="1"/>
</dbReference>
<dbReference type="AlphaFoldDB" id="A0A1W1H621"/>
<dbReference type="CDD" id="cd20736">
    <property type="entry name" value="PoNe_Nuclease"/>
    <property type="match status" value="1"/>
</dbReference>
<dbReference type="GO" id="GO:0003676">
    <property type="term" value="F:nucleic acid binding"/>
    <property type="evidence" value="ECO:0007669"/>
    <property type="project" value="InterPro"/>
</dbReference>
<comment type="similarity">
    <text evidence="1 2">Belongs to the UPF0102 family.</text>
</comment>
<keyword evidence="4" id="KW-1185">Reference proteome</keyword>
<sequence length="139" mass="15662">MSYHGQYKIDLGSHAEDEACRFLKSNGFKIIERNYRTRFAEIDIIAIHEETIVFVEVKARTSSRYGSPREAVGSGKQKKIIAGAMQYIRENALDGKRVRFDVVTYLKSNSNYLKSNPKSSGAEPLHIELISNAFDASIS</sequence>
<accession>A0A1W1H621</accession>
<dbReference type="HAMAP" id="MF_00048">
    <property type="entry name" value="UPF0102"/>
    <property type="match status" value="1"/>
</dbReference>
<dbReference type="InterPro" id="IPR011856">
    <property type="entry name" value="tRNA_endonuc-like_dom_sf"/>
</dbReference>
<dbReference type="Proteomes" id="UP000191931">
    <property type="component" value="Unassembled WGS sequence"/>
</dbReference>
<dbReference type="RefSeq" id="WP_245809378.1">
    <property type="nucleotide sequence ID" value="NZ_LT828546.1"/>
</dbReference>